<feature type="domain" description="TonB-dependent receptor plug" evidence="9">
    <location>
        <begin position="143"/>
        <end position="242"/>
    </location>
</feature>
<dbReference type="InterPro" id="IPR037066">
    <property type="entry name" value="Plug_dom_sf"/>
</dbReference>
<keyword evidence="2 7" id="KW-0813">Transport</keyword>
<dbReference type="RefSeq" id="WP_126506312.1">
    <property type="nucleotide sequence ID" value="NZ_RXNV01000005.1"/>
</dbReference>
<feature type="domain" description="TonB-dependent transporter Oar-like beta-barrel" evidence="10">
    <location>
        <begin position="330"/>
        <end position="567"/>
    </location>
</feature>
<name>A0A431W8B0_9GAMM</name>
<dbReference type="Pfam" id="PF25183">
    <property type="entry name" value="OMP_b-brl_4"/>
    <property type="match status" value="2"/>
</dbReference>
<feature type="domain" description="TonB-dependent transporter Oar-like beta-barrel" evidence="10">
    <location>
        <begin position="568"/>
        <end position="951"/>
    </location>
</feature>
<keyword evidence="6 7" id="KW-0998">Cell outer membrane</keyword>
<dbReference type="InterPro" id="IPR036942">
    <property type="entry name" value="Beta-barrel_TonB_sf"/>
</dbReference>
<keyword evidence="3 7" id="KW-1134">Transmembrane beta strand</keyword>
<feature type="signal peptide" evidence="8">
    <location>
        <begin position="1"/>
        <end position="34"/>
    </location>
</feature>
<evidence type="ECO:0000256" key="5">
    <source>
        <dbReference type="ARBA" id="ARBA00023136"/>
    </source>
</evidence>
<comment type="similarity">
    <text evidence="7">Belongs to the TonB-dependent receptor family.</text>
</comment>
<dbReference type="SUPFAM" id="SSF49452">
    <property type="entry name" value="Starch-binding domain-like"/>
    <property type="match status" value="1"/>
</dbReference>
<accession>A0A431W8B0</accession>
<comment type="caution">
    <text evidence="11">The sequence shown here is derived from an EMBL/GenBank/DDBJ whole genome shotgun (WGS) entry which is preliminary data.</text>
</comment>
<feature type="chain" id="PRO_5019022145" evidence="8">
    <location>
        <begin position="35"/>
        <end position="993"/>
    </location>
</feature>
<keyword evidence="11" id="KW-0675">Receptor</keyword>
<dbReference type="GO" id="GO:0015344">
    <property type="term" value="F:siderophore uptake transmembrane transporter activity"/>
    <property type="evidence" value="ECO:0007669"/>
    <property type="project" value="TreeGrafter"/>
</dbReference>
<dbReference type="PROSITE" id="PS52016">
    <property type="entry name" value="TONB_DEPENDENT_REC_3"/>
    <property type="match status" value="1"/>
</dbReference>
<evidence type="ECO:0000256" key="7">
    <source>
        <dbReference type="PROSITE-ProRule" id="PRU01360"/>
    </source>
</evidence>
<dbReference type="Pfam" id="PF13620">
    <property type="entry name" value="CarboxypepD_reg"/>
    <property type="match status" value="1"/>
</dbReference>
<evidence type="ECO:0000313" key="11">
    <source>
        <dbReference type="EMBL" id="RTR31765.1"/>
    </source>
</evidence>
<keyword evidence="12" id="KW-1185">Reference proteome</keyword>
<dbReference type="Pfam" id="PF07715">
    <property type="entry name" value="Plug"/>
    <property type="match status" value="1"/>
</dbReference>
<dbReference type="PANTHER" id="PTHR30069">
    <property type="entry name" value="TONB-DEPENDENT OUTER MEMBRANE RECEPTOR"/>
    <property type="match status" value="1"/>
</dbReference>
<dbReference type="GO" id="GO:0030246">
    <property type="term" value="F:carbohydrate binding"/>
    <property type="evidence" value="ECO:0007669"/>
    <property type="project" value="InterPro"/>
</dbReference>
<dbReference type="EMBL" id="RXNV01000005">
    <property type="protein sequence ID" value="RTR31765.1"/>
    <property type="molecule type" value="Genomic_DNA"/>
</dbReference>
<evidence type="ECO:0000256" key="1">
    <source>
        <dbReference type="ARBA" id="ARBA00004571"/>
    </source>
</evidence>
<dbReference type="OrthoDB" id="9768147at2"/>
<dbReference type="InterPro" id="IPR039426">
    <property type="entry name" value="TonB-dep_rcpt-like"/>
</dbReference>
<protein>
    <submittedName>
        <fullName evidence="11">TonB-dependent receptor</fullName>
    </submittedName>
</protein>
<dbReference type="SUPFAM" id="SSF56935">
    <property type="entry name" value="Porins"/>
    <property type="match status" value="1"/>
</dbReference>
<evidence type="ECO:0000256" key="2">
    <source>
        <dbReference type="ARBA" id="ARBA00022448"/>
    </source>
</evidence>
<evidence type="ECO:0000259" key="10">
    <source>
        <dbReference type="Pfam" id="PF25183"/>
    </source>
</evidence>
<dbReference type="InterPro" id="IPR057601">
    <property type="entry name" value="Oar-like_b-barrel"/>
</dbReference>
<evidence type="ECO:0000256" key="6">
    <source>
        <dbReference type="ARBA" id="ARBA00023237"/>
    </source>
</evidence>
<dbReference type="Proteomes" id="UP000282060">
    <property type="component" value="Unassembled WGS sequence"/>
</dbReference>
<organism evidence="11 12">
    <name type="scientific">Shewanella atlantica</name>
    <dbReference type="NCBI Taxonomy" id="271099"/>
    <lineage>
        <taxon>Bacteria</taxon>
        <taxon>Pseudomonadati</taxon>
        <taxon>Pseudomonadota</taxon>
        <taxon>Gammaproteobacteria</taxon>
        <taxon>Alteromonadales</taxon>
        <taxon>Shewanellaceae</taxon>
        <taxon>Shewanella</taxon>
    </lineage>
</organism>
<gene>
    <name evidence="11" type="ORF">EKG39_13720</name>
</gene>
<dbReference type="PANTHER" id="PTHR30069:SF46">
    <property type="entry name" value="OAR PROTEIN"/>
    <property type="match status" value="1"/>
</dbReference>
<dbReference type="Gene3D" id="2.40.170.20">
    <property type="entry name" value="TonB-dependent receptor, beta-barrel domain"/>
    <property type="match status" value="1"/>
</dbReference>
<evidence type="ECO:0000256" key="4">
    <source>
        <dbReference type="ARBA" id="ARBA00022692"/>
    </source>
</evidence>
<dbReference type="Gene3D" id="2.60.40.1120">
    <property type="entry name" value="Carboxypeptidase-like, regulatory domain"/>
    <property type="match status" value="1"/>
</dbReference>
<evidence type="ECO:0000259" key="9">
    <source>
        <dbReference type="Pfam" id="PF07715"/>
    </source>
</evidence>
<dbReference type="InterPro" id="IPR013784">
    <property type="entry name" value="Carb-bd-like_fold"/>
</dbReference>
<reference evidence="11 12" key="1">
    <citation type="submission" date="2018-12" db="EMBL/GenBank/DDBJ databases">
        <authorList>
            <person name="Yu L."/>
        </authorList>
    </citation>
    <scope>NUCLEOTIDE SEQUENCE [LARGE SCALE GENOMIC DNA]</scope>
    <source>
        <strain evidence="11 12">HAW-EB5</strain>
    </source>
</reference>
<evidence type="ECO:0000256" key="3">
    <source>
        <dbReference type="ARBA" id="ARBA00022452"/>
    </source>
</evidence>
<dbReference type="GO" id="GO:0009279">
    <property type="term" value="C:cell outer membrane"/>
    <property type="evidence" value="ECO:0007669"/>
    <property type="project" value="UniProtKB-SubCell"/>
</dbReference>
<keyword evidence="4 7" id="KW-0812">Transmembrane</keyword>
<proteinExistence type="inferred from homology"/>
<dbReference type="InterPro" id="IPR012910">
    <property type="entry name" value="Plug_dom"/>
</dbReference>
<evidence type="ECO:0000256" key="8">
    <source>
        <dbReference type="SAM" id="SignalP"/>
    </source>
</evidence>
<sequence>MSGSNALKRFTPRKTLAAIAVGSVLMMSAPGVMAADGLGVLKGHITNQTGSDIGNAKVVIKHESKGIVKETTTGVNGVFSLKGLPIGQYTVTIIKDGFYQVQEQHIAITLGNALTFDVSLDPENSNVERISVSGARISRVDTSSTTTSQVISIEELNQLPVELDSTAIALLTPGAVAGDDGFGGVAIGGSSVAENGYYLNGLNITDLRKGMGDIDLPWEAIAQTEVQTGGVSAEYGRFIGGVVNLVSKSGDNEWKFGAKAEVAPDALAEPSIRMKDDGSIEEISDGYWQETEYNMWASGALIEDKLFFYGLWNPNEEEETVYGENTLRDKEWDTNRWFTKVDWFMHEDHSLGVMAFSNEGDYTSTQYNRDEDGGRGDAIGLTESTYGGIGWNAQYTGYLTDDITLTAMYGEITQSTKDNSGTLDQSTYEDYRSGSYERLGDWVGYGSSEAEDKRITYRIDLDWVVGDHTLRAGYDYERLEIADIYTPHGDGWYEYYSAGADNSYGLAEGTEYADLRIWGKNSETENVHTALYISDTWAVTDTVTINAGVRYSEFSNTTGSGDKYVDLDGQFAPRLGATWDVLGDGSSKVYASYGRYFQPVSPNTNLRMASAAYDSHIVSLLESVNADGSPVLGSEIDRRVVADGSVPDADQLFNNKAGSMYSDEFALGYQQQLNDDWAVGIRGVYRDLKQSIEDVSFNYGMNQWIKDNYDANTWHAGNGETSAEDYFVGGWFPTLTNPGIGTELYYDVDGDGVKETVNVSSEQMGFPDATRTYKAVELSFSGNVTEDFTINGSYTWSKSEGNTEGLVRSDNEQADPGWTTSFDYPELMDNGEGYLPNDRRHNFKLYGVYNITEDLSVGFNSYLQSGRPINAFGVHPEDQGYCVEAIEIVGRCYGRDWYGASSFYADGEAAPRGSMGRTDWVYNVDLNLSYTLDMKTAGLLNFKLNVYNLFNFDGVTGVDEQYEFDSGAKNVRYGYPDSFQTPRYVRASVRYDF</sequence>
<dbReference type="GO" id="GO:0044718">
    <property type="term" value="P:siderophore transmembrane transport"/>
    <property type="evidence" value="ECO:0007669"/>
    <property type="project" value="TreeGrafter"/>
</dbReference>
<comment type="subcellular location">
    <subcellularLocation>
        <location evidence="1 7">Cell outer membrane</location>
        <topology evidence="1 7">Multi-pass membrane protein</topology>
    </subcellularLocation>
</comment>
<keyword evidence="8" id="KW-0732">Signal</keyword>
<dbReference type="Gene3D" id="2.170.130.10">
    <property type="entry name" value="TonB-dependent receptor, plug domain"/>
    <property type="match status" value="1"/>
</dbReference>
<keyword evidence="5 7" id="KW-0472">Membrane</keyword>
<evidence type="ECO:0000313" key="12">
    <source>
        <dbReference type="Proteomes" id="UP000282060"/>
    </source>
</evidence>
<dbReference type="AlphaFoldDB" id="A0A431W8B0"/>